<evidence type="ECO:0000256" key="1">
    <source>
        <dbReference type="ARBA" id="ARBA00022786"/>
    </source>
</evidence>
<organism evidence="3 4">
    <name type="scientific">Homarus americanus</name>
    <name type="common">American lobster</name>
    <dbReference type="NCBI Taxonomy" id="6706"/>
    <lineage>
        <taxon>Eukaryota</taxon>
        <taxon>Metazoa</taxon>
        <taxon>Ecdysozoa</taxon>
        <taxon>Arthropoda</taxon>
        <taxon>Crustacea</taxon>
        <taxon>Multicrustacea</taxon>
        <taxon>Malacostraca</taxon>
        <taxon>Eumalacostraca</taxon>
        <taxon>Eucarida</taxon>
        <taxon>Decapoda</taxon>
        <taxon>Pleocyemata</taxon>
        <taxon>Astacidea</taxon>
        <taxon>Nephropoidea</taxon>
        <taxon>Nephropidae</taxon>
        <taxon>Homarus</taxon>
    </lineage>
</organism>
<dbReference type="SUPFAM" id="SSF81383">
    <property type="entry name" value="F-box domain"/>
    <property type="match status" value="1"/>
</dbReference>
<reference evidence="3" key="1">
    <citation type="journal article" date="2021" name="Sci. Adv.">
        <title>The American lobster genome reveals insights on longevity, neural, and immune adaptations.</title>
        <authorList>
            <person name="Polinski J.M."/>
            <person name="Zimin A.V."/>
            <person name="Clark K.F."/>
            <person name="Kohn A.B."/>
            <person name="Sadowski N."/>
            <person name="Timp W."/>
            <person name="Ptitsyn A."/>
            <person name="Khanna P."/>
            <person name="Romanova D.Y."/>
            <person name="Williams P."/>
            <person name="Greenwood S.J."/>
            <person name="Moroz L.L."/>
            <person name="Walt D.R."/>
            <person name="Bodnar A.G."/>
        </authorList>
    </citation>
    <scope>NUCLEOTIDE SEQUENCE</scope>
    <source>
        <strain evidence="3">GMGI-L3</strain>
    </source>
</reference>
<sequence length="636" mass="72137">MQCVIDQYVKEVTDFSSQYGSDGSISYVANNIIGKPTLYPEYGDFSSAYCLRTYGRWWNKCDSSSTPIDDPRPMLPPTVDFIDVKYEHPVYPIRVDIYETYHPGSVVRIWGSLEGHAWVLLWAGEPQSGLKGEARIFSPPLMHTSRLVNLLRIEFDQLGQTYYSALDAIVLVGSTHTASRTQVASLDTITSQVIKLGLHTARCEEDILAGVRFLLSEENVQRLLAEAKEADEPIREEKADLMDARMVEDCPSKTLTLVDVCEAPDALDDGGTNGGYFDLLPEELILYILRHLDLRTLCRLSLTCRLLHRYTSEPCLYMNLNLKNCWWLVNNTTLEYLSGRCSLLQALDLSWCGPYDALHTHTFMEFIHSSGRQLTTLRLNNCHFIDNYCLYMIANVCLSLEELSMANCIKVDHLGFGELKKAWALCRLDLSRTRIDFHTLQLLLQHAGQLRHLSLNNCTQLDMDEVALTLATFNKGLVSLTAWKTHGITNPRGCKDLKRLYLTALRTLTDHDLHQLITHSHGLTQLDIMGTRNVTPDTVYRLLQTCPQLELLDVSFCEQIHSTLVHQWVAQFPAVSIKGGLFHQVRIRGLRRNNYSACEECSAAPEFYDKLYLGFMGLLPLTFHLGCIDAAAKRRT</sequence>
<dbReference type="Pfam" id="PF12937">
    <property type="entry name" value="F-box-like"/>
    <property type="match status" value="1"/>
</dbReference>
<dbReference type="AlphaFoldDB" id="A0A8J5MXG4"/>
<dbReference type="CDD" id="cd22117">
    <property type="entry name" value="F-box_FBXL4"/>
    <property type="match status" value="1"/>
</dbReference>
<dbReference type="Proteomes" id="UP000747542">
    <property type="component" value="Unassembled WGS sequence"/>
</dbReference>
<dbReference type="InterPro" id="IPR001810">
    <property type="entry name" value="F-box_dom"/>
</dbReference>
<evidence type="ECO:0000313" key="4">
    <source>
        <dbReference type="Proteomes" id="UP000747542"/>
    </source>
</evidence>
<evidence type="ECO:0000259" key="2">
    <source>
        <dbReference type="PROSITE" id="PS50181"/>
    </source>
</evidence>
<dbReference type="PANTHER" id="PTHR13318:SF152">
    <property type="entry name" value="F-BOX_LRR-REPEAT PROTEIN 4"/>
    <property type="match status" value="1"/>
</dbReference>
<dbReference type="Gene3D" id="3.80.10.10">
    <property type="entry name" value="Ribonuclease Inhibitor"/>
    <property type="match status" value="2"/>
</dbReference>
<feature type="domain" description="F-box" evidence="2">
    <location>
        <begin position="274"/>
        <end position="320"/>
    </location>
</feature>
<dbReference type="GO" id="GO:0031146">
    <property type="term" value="P:SCF-dependent proteasomal ubiquitin-dependent protein catabolic process"/>
    <property type="evidence" value="ECO:0007669"/>
    <property type="project" value="TreeGrafter"/>
</dbReference>
<dbReference type="InterPro" id="IPR006553">
    <property type="entry name" value="Leu-rich_rpt_Cys-con_subtyp"/>
</dbReference>
<gene>
    <name evidence="3" type="primary">Fbxl4-L5</name>
    <name evidence="3" type="ORF">Hamer_G023963</name>
</gene>
<keyword evidence="4" id="KW-1185">Reference proteome</keyword>
<dbReference type="InterPro" id="IPR032675">
    <property type="entry name" value="LRR_dom_sf"/>
</dbReference>
<dbReference type="Pfam" id="PF05571">
    <property type="entry name" value="JAMP"/>
    <property type="match status" value="1"/>
</dbReference>
<proteinExistence type="predicted"/>
<dbReference type="PROSITE" id="PS50181">
    <property type="entry name" value="FBOX"/>
    <property type="match status" value="1"/>
</dbReference>
<accession>A0A8J5MXG4</accession>
<dbReference type="PANTHER" id="PTHR13318">
    <property type="entry name" value="PARTNER OF PAIRED, ISOFORM B-RELATED"/>
    <property type="match status" value="1"/>
</dbReference>
<dbReference type="EMBL" id="JAHLQT010022339">
    <property type="protein sequence ID" value="KAG7166594.1"/>
    <property type="molecule type" value="Genomic_DNA"/>
</dbReference>
<comment type="caution">
    <text evidence="3">The sequence shown here is derived from an EMBL/GenBank/DDBJ whole genome shotgun (WGS) entry which is preliminary data.</text>
</comment>
<protein>
    <submittedName>
        <fullName evidence="3">F-box/LRR-repeat protein 4-like 5</fullName>
    </submittedName>
</protein>
<dbReference type="SMART" id="SM00367">
    <property type="entry name" value="LRR_CC"/>
    <property type="match status" value="6"/>
</dbReference>
<dbReference type="SUPFAM" id="SSF52047">
    <property type="entry name" value="RNI-like"/>
    <property type="match status" value="1"/>
</dbReference>
<dbReference type="InterPro" id="IPR008485">
    <property type="entry name" value="JAMP"/>
</dbReference>
<evidence type="ECO:0000313" key="3">
    <source>
        <dbReference type="EMBL" id="KAG7166594.1"/>
    </source>
</evidence>
<keyword evidence="1" id="KW-0833">Ubl conjugation pathway</keyword>
<dbReference type="GO" id="GO:0019005">
    <property type="term" value="C:SCF ubiquitin ligase complex"/>
    <property type="evidence" value="ECO:0007669"/>
    <property type="project" value="TreeGrafter"/>
</dbReference>
<dbReference type="InterPro" id="IPR036047">
    <property type="entry name" value="F-box-like_dom_sf"/>
</dbReference>
<dbReference type="SMART" id="SM00256">
    <property type="entry name" value="FBOX"/>
    <property type="match status" value="1"/>
</dbReference>
<dbReference type="GO" id="GO:0006986">
    <property type="term" value="P:response to unfolded protein"/>
    <property type="evidence" value="ECO:0007669"/>
    <property type="project" value="InterPro"/>
</dbReference>
<dbReference type="GO" id="GO:0016020">
    <property type="term" value="C:membrane"/>
    <property type="evidence" value="ECO:0007669"/>
    <property type="project" value="InterPro"/>
</dbReference>
<name>A0A8J5MXG4_HOMAM</name>